<organism evidence="2 3">
    <name type="scientific">Desulforamulus ferrireducens</name>
    <dbReference type="NCBI Taxonomy" id="1833852"/>
    <lineage>
        <taxon>Bacteria</taxon>
        <taxon>Bacillati</taxon>
        <taxon>Bacillota</taxon>
        <taxon>Clostridia</taxon>
        <taxon>Eubacteriales</taxon>
        <taxon>Peptococcaceae</taxon>
        <taxon>Desulforamulus</taxon>
    </lineage>
</organism>
<dbReference type="Proteomes" id="UP000189464">
    <property type="component" value="Chromosome"/>
</dbReference>
<keyword evidence="3" id="KW-1185">Reference proteome</keyword>
<dbReference type="InterPro" id="IPR001853">
    <property type="entry name" value="DSBA-like_thioredoxin_dom"/>
</dbReference>
<dbReference type="PANTHER" id="PTHR13887">
    <property type="entry name" value="GLUTATHIONE S-TRANSFERASE KAPPA"/>
    <property type="match status" value="1"/>
</dbReference>
<dbReference type="EMBL" id="CP019698">
    <property type="protein sequence ID" value="AQS58924.1"/>
    <property type="molecule type" value="Genomic_DNA"/>
</dbReference>
<name>A0A1S6IVX7_9FIRM</name>
<evidence type="ECO:0000313" key="2">
    <source>
        <dbReference type="EMBL" id="AQS58924.1"/>
    </source>
</evidence>
<dbReference type="AlphaFoldDB" id="A0A1S6IVX7"/>
<dbReference type="KEGG" id="dfg:B0537_07405"/>
<dbReference type="Pfam" id="PF01323">
    <property type="entry name" value="DSBA"/>
    <property type="match status" value="1"/>
</dbReference>
<protein>
    <recommendedName>
        <fullName evidence="1">DSBA-like thioredoxin domain-containing protein</fullName>
    </recommendedName>
</protein>
<dbReference type="InterPro" id="IPR036249">
    <property type="entry name" value="Thioredoxin-like_sf"/>
</dbReference>
<evidence type="ECO:0000259" key="1">
    <source>
        <dbReference type="Pfam" id="PF01323"/>
    </source>
</evidence>
<feature type="domain" description="DSBA-like thioredoxin" evidence="1">
    <location>
        <begin position="30"/>
        <end position="158"/>
    </location>
</feature>
<reference evidence="2 3" key="1">
    <citation type="journal article" date="2016" name="Int. J. Syst. Evol. Microbiol.">
        <title>Desulfotomaculum ferrireducens sp. nov., a moderately thermophilic sulfate-reducing and dissimilatory Fe(III)-reducing bacterium isolated from compost.</title>
        <authorList>
            <person name="Yang G."/>
            <person name="Guo J."/>
            <person name="Zhuang L."/>
            <person name="Yuan Y."/>
            <person name="Zhou S."/>
        </authorList>
    </citation>
    <scope>NUCLEOTIDE SEQUENCE [LARGE SCALE GENOMIC DNA]</scope>
    <source>
        <strain evidence="2 3">GSS09</strain>
    </source>
</reference>
<gene>
    <name evidence="2" type="ORF">B0537_07405</name>
</gene>
<dbReference type="STRING" id="1833852.B0537_07405"/>
<sequence>MGYELRPERPAEGEDLAKLFPDFDPVAANERFNKLGAEYGIVFRPVSFLPNTKLALKATEYAKEQGLFEEFHAAVFHAYFSEGLNIGSREVILGIAASLGMDKAQMAAALEDARWEKQLEDNRKSGQKWQVTGLPTFILQDEKRIVGAQTYATFKKAIEQYLAP</sequence>
<dbReference type="GO" id="GO:0016491">
    <property type="term" value="F:oxidoreductase activity"/>
    <property type="evidence" value="ECO:0007669"/>
    <property type="project" value="InterPro"/>
</dbReference>
<proteinExistence type="predicted"/>
<accession>A0A1S6IVX7</accession>
<dbReference type="Gene3D" id="3.40.30.10">
    <property type="entry name" value="Glutaredoxin"/>
    <property type="match status" value="1"/>
</dbReference>
<dbReference type="PANTHER" id="PTHR13887:SF41">
    <property type="entry name" value="THIOREDOXIN SUPERFAMILY PROTEIN"/>
    <property type="match status" value="1"/>
</dbReference>
<dbReference type="SUPFAM" id="SSF52833">
    <property type="entry name" value="Thioredoxin-like"/>
    <property type="match status" value="1"/>
</dbReference>
<evidence type="ECO:0000313" key="3">
    <source>
        <dbReference type="Proteomes" id="UP000189464"/>
    </source>
</evidence>